<dbReference type="GO" id="GO:0006261">
    <property type="term" value="P:DNA-templated DNA replication"/>
    <property type="evidence" value="ECO:0007669"/>
    <property type="project" value="TreeGrafter"/>
</dbReference>
<dbReference type="GO" id="GO:0006508">
    <property type="term" value="P:proteolysis"/>
    <property type="evidence" value="ECO:0007669"/>
    <property type="project" value="UniProtKB-KW"/>
</dbReference>
<evidence type="ECO:0000313" key="12">
    <source>
        <dbReference type="EMBL" id="KAA0052012.1"/>
    </source>
</evidence>
<evidence type="ECO:0000256" key="10">
    <source>
        <dbReference type="ARBA" id="ARBA00023242"/>
    </source>
</evidence>
<proteinExistence type="predicted"/>
<dbReference type="Pfam" id="PF08284">
    <property type="entry name" value="RVP_2"/>
    <property type="match status" value="1"/>
</dbReference>
<keyword evidence="4" id="KW-0808">Transferase</keyword>
<dbReference type="EMBL" id="SSTE01011134">
    <property type="protein sequence ID" value="KAA0052012.1"/>
    <property type="molecule type" value="Genomic_DNA"/>
</dbReference>
<dbReference type="Gene3D" id="3.30.420.10">
    <property type="entry name" value="Ribonuclease H-like superfamily/Ribonuclease H"/>
    <property type="match status" value="1"/>
</dbReference>
<dbReference type="EC" id="2.7.7.49" evidence="2"/>
<dbReference type="Gene3D" id="2.40.70.10">
    <property type="entry name" value="Acid Proteases"/>
    <property type="match status" value="1"/>
</dbReference>
<dbReference type="InterPro" id="IPR000477">
    <property type="entry name" value="RT_dom"/>
</dbReference>
<dbReference type="GO" id="GO:0003964">
    <property type="term" value="F:RNA-directed DNA polymerase activity"/>
    <property type="evidence" value="ECO:0007669"/>
    <property type="project" value="UniProtKB-KW"/>
</dbReference>
<dbReference type="SUPFAM" id="SSF56672">
    <property type="entry name" value="DNA/RNA polymerases"/>
    <property type="match status" value="1"/>
</dbReference>
<dbReference type="Pfam" id="PF17917">
    <property type="entry name" value="RT_RNaseH"/>
    <property type="match status" value="1"/>
</dbReference>
<keyword evidence="3" id="KW-0645">Protease</keyword>
<dbReference type="InterPro" id="IPR021109">
    <property type="entry name" value="Peptidase_aspartic_dom_sf"/>
</dbReference>
<feature type="domain" description="Integrase catalytic" evidence="11">
    <location>
        <begin position="551"/>
        <end position="632"/>
    </location>
</feature>
<dbReference type="Proteomes" id="UP000321393">
    <property type="component" value="Unassembled WGS sequence"/>
</dbReference>
<dbReference type="CDD" id="cd00303">
    <property type="entry name" value="retropepsin_like"/>
    <property type="match status" value="1"/>
</dbReference>
<sequence length="1062" mass="121929">MRTITLRGSLNGEVTKEGSSKRLFDVEFKAKRENSLCFKCDEKYYYGHKCKVALRELCMFVVRADNTEEIIEEETHEFEHHEGQGKAFGKEIVVLIDCGATHNFISEKLTTDLKLHTKDASHYGVILGLGTSIKGKGICENVEIMLNDWRVFSEFLPLELGVDAILGMQWLYSLGVMEMDWRNLTMTFFHEDKKVVIKGDPGLAKTSVSLKTLVKTWTDLDQGYLVETFDWLEELPSRRAIEHHIHLKMGIDLVNVRPYRVLNNVTILDKFPIPVIKELFDELNGADLFSKIDLKVGYHQIRMNEEDVEKTAFRTHEGHYEFLVMPFGLTNASATFQSLMNSIFSFVYPRVEYLGHIVFGRGVEVDPKNCDLKWRDASGFGVGPVLVQNKRPMAFFSHTLAVRDRAKLIYERELMVVVLVVQRWRPYLLGRKFIVKTDPRSFKFLLEQHVIQPQYQKWIAKLLGYSFKVVYKPLGNEVADALSRMALTVHLNQLTAPTIIDLRVIKEEVEKDERLKGLLLKLQNKEKYWEECIVCQRNKSMSLTPASLLTPLEIPNRVWEDISMDFIEGLPKVAGYEVILVVVDCFSKYGHFLILKHPYDAKTVAELFVKEIVRLHGFSQSIVSDRDRIFLTVYGRMPPPLIYYGDQDTSNSTLDRQLKERDIALGAMKEHLKVAQVKMKSYVDMKRKHVEFEEGDMEIAPYMTENHEWIAVPDEVYGYQKNDEGSWKVLMNWKGLSSHEATWENYDDFEPSFPDFHLEDKVPRLHCVIHRKLGVHDFLHTCHVLEPTTHRIKEIRTALLNHLTIALGNDAVAAQYLLLHLLSKVHARVDSMAVGKLSLNLTGFNKESMSIFGNQLRLTVKNLLPFTEYIPLTVEYLNTASLAPKKDYEINRLVPGVLQLAEGSHLMIDETQLEVGTLSLLGVENARLLKNLMELQKVEYDFKYYKMDMTTDVQLLILSEGKSNILPADLVVPFQPSAVGSTAITDMDALEAWRWYLSNVRLLPHSIESEIQRVVENDLVAAKQADRNLGSQDLSRQIANYRSSDMCELWRNLPVIGTLADG</sequence>
<dbReference type="GO" id="GO:0003682">
    <property type="term" value="F:chromatin binding"/>
    <property type="evidence" value="ECO:0007669"/>
    <property type="project" value="TreeGrafter"/>
</dbReference>
<dbReference type="FunFam" id="3.10.10.10:FF:000007">
    <property type="entry name" value="Retrovirus-related Pol polyprotein from transposon 17.6-like Protein"/>
    <property type="match status" value="1"/>
</dbReference>
<dbReference type="GO" id="GO:0015074">
    <property type="term" value="P:DNA integration"/>
    <property type="evidence" value="ECO:0007669"/>
    <property type="project" value="InterPro"/>
</dbReference>
<dbReference type="InterPro" id="IPR043502">
    <property type="entry name" value="DNA/RNA_pol_sf"/>
</dbReference>
<evidence type="ECO:0000256" key="6">
    <source>
        <dbReference type="ARBA" id="ARBA00022722"/>
    </source>
</evidence>
<dbReference type="InterPro" id="IPR036397">
    <property type="entry name" value="RNaseH_sf"/>
</dbReference>
<dbReference type="CDD" id="cd01647">
    <property type="entry name" value="RT_LTR"/>
    <property type="match status" value="1"/>
</dbReference>
<name>A0A5A7U8D0_CUCMM</name>
<evidence type="ECO:0000256" key="1">
    <source>
        <dbReference type="ARBA" id="ARBA00004123"/>
    </source>
</evidence>
<reference evidence="12 13" key="1">
    <citation type="submission" date="2019-08" db="EMBL/GenBank/DDBJ databases">
        <title>Draft genome sequences of two oriental melons (Cucumis melo L. var makuwa).</title>
        <authorList>
            <person name="Kwon S.-Y."/>
        </authorList>
    </citation>
    <scope>NUCLEOTIDE SEQUENCE [LARGE SCALE GENOMIC DNA]</scope>
    <source>
        <strain evidence="13">cv. SW 3</strain>
        <tissue evidence="12">Leaf</tissue>
    </source>
</reference>
<comment type="subcellular location">
    <subcellularLocation>
        <location evidence="1">Nucleus</location>
    </subcellularLocation>
</comment>
<evidence type="ECO:0000256" key="3">
    <source>
        <dbReference type="ARBA" id="ARBA00022670"/>
    </source>
</evidence>
<evidence type="ECO:0000256" key="4">
    <source>
        <dbReference type="ARBA" id="ARBA00022679"/>
    </source>
</evidence>
<keyword evidence="8" id="KW-0378">Hydrolase</keyword>
<evidence type="ECO:0000256" key="7">
    <source>
        <dbReference type="ARBA" id="ARBA00022759"/>
    </source>
</evidence>
<evidence type="ECO:0000313" key="13">
    <source>
        <dbReference type="Proteomes" id="UP000321393"/>
    </source>
</evidence>
<evidence type="ECO:0000256" key="2">
    <source>
        <dbReference type="ARBA" id="ARBA00012493"/>
    </source>
</evidence>
<dbReference type="STRING" id="1194695.A0A5A7U8D0"/>
<dbReference type="Gene3D" id="3.10.10.10">
    <property type="entry name" value="HIV Type 1 Reverse Transcriptase, subunit A, domain 1"/>
    <property type="match status" value="1"/>
</dbReference>
<dbReference type="SUPFAM" id="SSF53098">
    <property type="entry name" value="Ribonuclease H-like"/>
    <property type="match status" value="1"/>
</dbReference>
<dbReference type="AlphaFoldDB" id="A0A5A7U8D0"/>
<dbReference type="InterPro" id="IPR012337">
    <property type="entry name" value="RNaseH-like_sf"/>
</dbReference>
<keyword evidence="5" id="KW-0548">Nucleotidyltransferase</keyword>
<protein>
    <recommendedName>
        <fullName evidence="2">RNA-directed DNA polymerase</fullName>
        <ecNumber evidence="2">2.7.7.49</ecNumber>
    </recommendedName>
</protein>
<organism evidence="12 13">
    <name type="scientific">Cucumis melo var. makuwa</name>
    <name type="common">Oriental melon</name>
    <dbReference type="NCBI Taxonomy" id="1194695"/>
    <lineage>
        <taxon>Eukaryota</taxon>
        <taxon>Viridiplantae</taxon>
        <taxon>Streptophyta</taxon>
        <taxon>Embryophyta</taxon>
        <taxon>Tracheophyta</taxon>
        <taxon>Spermatophyta</taxon>
        <taxon>Magnoliopsida</taxon>
        <taxon>eudicotyledons</taxon>
        <taxon>Gunneridae</taxon>
        <taxon>Pentapetalae</taxon>
        <taxon>rosids</taxon>
        <taxon>fabids</taxon>
        <taxon>Cucurbitales</taxon>
        <taxon>Cucurbitaceae</taxon>
        <taxon>Benincaseae</taxon>
        <taxon>Cucumis</taxon>
    </lineage>
</organism>
<keyword evidence="6" id="KW-0540">Nuclease</keyword>
<dbReference type="PANTHER" id="PTHR13489">
    <property type="entry name" value="MINI-CHROMOSOME MAINTENANCE COMPLEX-BINDING PROTEIN"/>
    <property type="match status" value="1"/>
</dbReference>
<dbReference type="Pfam" id="PF09739">
    <property type="entry name" value="MCM_bind"/>
    <property type="match status" value="1"/>
</dbReference>
<dbReference type="PROSITE" id="PS50994">
    <property type="entry name" value="INTEGRASE"/>
    <property type="match status" value="1"/>
</dbReference>
<dbReference type="GO" id="GO:0004519">
    <property type="term" value="F:endonuclease activity"/>
    <property type="evidence" value="ECO:0007669"/>
    <property type="project" value="UniProtKB-KW"/>
</dbReference>
<dbReference type="SUPFAM" id="SSF50630">
    <property type="entry name" value="Acid proteases"/>
    <property type="match status" value="1"/>
</dbReference>
<keyword evidence="10" id="KW-0539">Nucleus</keyword>
<evidence type="ECO:0000259" key="11">
    <source>
        <dbReference type="PROSITE" id="PS50994"/>
    </source>
</evidence>
<accession>A0A5A7U8D0</accession>
<dbReference type="Pfam" id="PF00078">
    <property type="entry name" value="RVT_1"/>
    <property type="match status" value="1"/>
</dbReference>
<dbReference type="InterPro" id="IPR041373">
    <property type="entry name" value="RT_RNaseH"/>
</dbReference>
<evidence type="ECO:0000256" key="9">
    <source>
        <dbReference type="ARBA" id="ARBA00022918"/>
    </source>
</evidence>
<comment type="caution">
    <text evidence="12">The sequence shown here is derived from an EMBL/GenBank/DDBJ whole genome shotgun (WGS) entry which is preliminary data.</text>
</comment>
<dbReference type="GO" id="GO:0008233">
    <property type="term" value="F:peptidase activity"/>
    <property type="evidence" value="ECO:0007669"/>
    <property type="project" value="UniProtKB-KW"/>
</dbReference>
<evidence type="ECO:0000256" key="8">
    <source>
        <dbReference type="ARBA" id="ARBA00022801"/>
    </source>
</evidence>
<dbReference type="GO" id="GO:0005634">
    <property type="term" value="C:nucleus"/>
    <property type="evidence" value="ECO:0007669"/>
    <property type="project" value="UniProtKB-SubCell"/>
</dbReference>
<dbReference type="PANTHER" id="PTHR13489:SF0">
    <property type="entry name" value="MINI-CHROMOSOME MAINTENANCE COMPLEX-BINDING PROTEIN"/>
    <property type="match status" value="1"/>
</dbReference>
<dbReference type="InterPro" id="IPR001584">
    <property type="entry name" value="Integrase_cat-core"/>
</dbReference>
<dbReference type="Gene3D" id="3.30.70.270">
    <property type="match status" value="1"/>
</dbReference>
<keyword evidence="7" id="KW-0255">Endonuclease</keyword>
<dbReference type="GO" id="GO:0003676">
    <property type="term" value="F:nucleic acid binding"/>
    <property type="evidence" value="ECO:0007669"/>
    <property type="project" value="InterPro"/>
</dbReference>
<dbReference type="InterPro" id="IPR043128">
    <property type="entry name" value="Rev_trsase/Diguanyl_cyclase"/>
</dbReference>
<evidence type="ECO:0000256" key="5">
    <source>
        <dbReference type="ARBA" id="ARBA00022695"/>
    </source>
</evidence>
<dbReference type="CDD" id="cd09274">
    <property type="entry name" value="RNase_HI_RT_Ty3"/>
    <property type="match status" value="1"/>
</dbReference>
<dbReference type="InterPro" id="IPR019140">
    <property type="entry name" value="MCM_complex-bd"/>
</dbReference>
<keyword evidence="9" id="KW-0695">RNA-directed DNA polymerase</keyword>
<dbReference type="OrthoDB" id="669841at2759"/>
<dbReference type="SUPFAM" id="SSF54160">
    <property type="entry name" value="Chromo domain-like"/>
    <property type="match status" value="1"/>
</dbReference>
<gene>
    <name evidence="12" type="ORF">E6C27_scaffold60G005010</name>
</gene>
<dbReference type="InterPro" id="IPR016197">
    <property type="entry name" value="Chromo-like_dom_sf"/>
</dbReference>